<evidence type="ECO:0000313" key="2">
    <source>
        <dbReference type="EMBL" id="VWD06315.1"/>
    </source>
</evidence>
<dbReference type="InterPro" id="IPR054597">
    <property type="entry name" value="FeeM_cat"/>
</dbReference>
<dbReference type="AlphaFoldDB" id="A0A6P2XD97"/>
<proteinExistence type="predicted"/>
<dbReference type="InterPro" id="IPR016181">
    <property type="entry name" value="Acyl_CoA_acyltransferase"/>
</dbReference>
<dbReference type="CDD" id="cd04301">
    <property type="entry name" value="NAT_SF"/>
    <property type="match status" value="1"/>
</dbReference>
<dbReference type="SUPFAM" id="SSF55729">
    <property type="entry name" value="Acyl-CoA N-acyltransferases (Nat)"/>
    <property type="match status" value="1"/>
</dbReference>
<reference evidence="2 3" key="1">
    <citation type="submission" date="2019-09" db="EMBL/GenBank/DDBJ databases">
        <authorList>
            <person name="Depoorter E."/>
        </authorList>
    </citation>
    <scope>NUCLEOTIDE SEQUENCE [LARGE SCALE GENOMIC DNA]</scope>
    <source>
        <strain evidence="2">R-18112</strain>
    </source>
</reference>
<organism evidence="2 3">
    <name type="scientific">Burkholderia lata (strain ATCC 17760 / DSM 23089 / LMG 22485 / NCIMB 9086 / R18194 / 383)</name>
    <dbReference type="NCBI Taxonomy" id="482957"/>
    <lineage>
        <taxon>Bacteria</taxon>
        <taxon>Pseudomonadati</taxon>
        <taxon>Pseudomonadota</taxon>
        <taxon>Betaproteobacteria</taxon>
        <taxon>Burkholderiales</taxon>
        <taxon>Burkholderiaceae</taxon>
        <taxon>Burkholderia</taxon>
        <taxon>Burkholderia cepacia complex</taxon>
    </lineage>
</organism>
<dbReference type="EMBL" id="CABVQI010000014">
    <property type="protein sequence ID" value="VWD06315.1"/>
    <property type="molecule type" value="Genomic_DNA"/>
</dbReference>
<accession>A0A6P2XD97</accession>
<sequence length="337" mass="37808">MQLKNEQGSARPAANAYILRDRVTSRHTLVRRLIPAGMYRREMVRRWVIDEAELDGITIGLAANVQQRGQAFRLVHDAYVARGITVPTRSGMKFSPHHVLPGTTTFIAERAGCVLGTISLVEDSPIGLPMETVHAAEVATLRHAGRRFAEVSTLSVAQDVRGRGVSLLLYNALFRWARRHRLIEDLVIAVHPKMREFYCHGLLFECSGPTREYGTLNRALSIPLRIDLTTAPSRYRNTYDRGDMEIEIAERRTNLYRFFVEDVLDCVHLPRFDQRPFALSLPPPWSEGDVKSYLAECGVDTASLTRQVRRYLAAVYPGVESFASSSSGAGDLRLLAS</sequence>
<dbReference type="PROSITE" id="PS51186">
    <property type="entry name" value="GNAT"/>
    <property type="match status" value="1"/>
</dbReference>
<name>A0A6P2XD97_BURL3</name>
<evidence type="ECO:0000259" key="1">
    <source>
        <dbReference type="PROSITE" id="PS51186"/>
    </source>
</evidence>
<dbReference type="GO" id="GO:0016747">
    <property type="term" value="F:acyltransferase activity, transferring groups other than amino-acyl groups"/>
    <property type="evidence" value="ECO:0007669"/>
    <property type="project" value="InterPro"/>
</dbReference>
<dbReference type="Proteomes" id="UP000494274">
    <property type="component" value="Unassembled WGS sequence"/>
</dbReference>
<dbReference type="Gene3D" id="3.40.630.30">
    <property type="match status" value="1"/>
</dbReference>
<feature type="domain" description="N-acetyltransferase" evidence="1">
    <location>
        <begin position="57"/>
        <end position="229"/>
    </location>
</feature>
<evidence type="ECO:0000313" key="3">
    <source>
        <dbReference type="Proteomes" id="UP000494274"/>
    </source>
</evidence>
<dbReference type="InterPro" id="IPR000182">
    <property type="entry name" value="GNAT_dom"/>
</dbReference>
<gene>
    <name evidence="2" type="ORF">BLA18112_04346</name>
</gene>
<dbReference type="Pfam" id="PF21926">
    <property type="entry name" value="FeeM"/>
    <property type="match status" value="1"/>
</dbReference>
<protein>
    <recommendedName>
        <fullName evidence="1">N-acetyltransferase domain-containing protein</fullName>
    </recommendedName>
</protein>